<dbReference type="PANTHER" id="PTHR34069">
    <property type="entry name" value="3-OXOACYL-[ACYL-CARRIER-PROTEIN] SYNTHASE 3"/>
    <property type="match status" value="1"/>
</dbReference>
<dbReference type="CDD" id="cd00830">
    <property type="entry name" value="KAS_III"/>
    <property type="match status" value="1"/>
</dbReference>
<evidence type="ECO:0000256" key="1">
    <source>
        <dbReference type="ARBA" id="ARBA00022679"/>
    </source>
</evidence>
<proteinExistence type="predicted"/>
<dbReference type="GO" id="GO:0004315">
    <property type="term" value="F:3-oxoacyl-[acyl-carrier-protein] synthase activity"/>
    <property type="evidence" value="ECO:0007669"/>
    <property type="project" value="InterPro"/>
</dbReference>
<dbReference type="STRING" id="1324352.OK18_09440"/>
<feature type="domain" description="Beta-ketoacyl-[acyl-carrier-protein] synthase III N-terminal" evidence="4">
    <location>
        <begin position="105"/>
        <end position="182"/>
    </location>
</feature>
<dbReference type="RefSeq" id="WP_050020492.1">
    <property type="nucleotide sequence ID" value="NZ_CP009928.1"/>
</dbReference>
<dbReference type="GO" id="GO:0006633">
    <property type="term" value="P:fatty acid biosynthetic process"/>
    <property type="evidence" value="ECO:0007669"/>
    <property type="project" value="InterPro"/>
</dbReference>
<dbReference type="AlphaFoldDB" id="A0A0G3M6X8"/>
<evidence type="ECO:0000259" key="3">
    <source>
        <dbReference type="Pfam" id="PF08541"/>
    </source>
</evidence>
<dbReference type="Gene3D" id="3.40.47.10">
    <property type="match status" value="1"/>
</dbReference>
<dbReference type="SUPFAM" id="SSF53901">
    <property type="entry name" value="Thiolase-like"/>
    <property type="match status" value="1"/>
</dbReference>
<dbReference type="EMBL" id="CP009928">
    <property type="protein sequence ID" value="AKK72817.1"/>
    <property type="molecule type" value="Genomic_DNA"/>
</dbReference>
<dbReference type="InterPro" id="IPR013751">
    <property type="entry name" value="ACP_syn_III_N"/>
</dbReference>
<reference evidence="5 6" key="1">
    <citation type="submission" date="2014-11" db="EMBL/GenBank/DDBJ databases">
        <authorList>
            <person name="Park G.-S."/>
            <person name="Hong S.-J."/>
            <person name="Jung B.K."/>
            <person name="Khan A.R."/>
            <person name="Kwak Y."/>
            <person name="Shin J.-H."/>
        </authorList>
    </citation>
    <scope>NUCLEOTIDE SEQUENCE [LARGE SCALE GENOMIC DNA]</scope>
    <source>
        <strain evidence="5 6">DSM 27622</strain>
    </source>
</reference>
<dbReference type="InterPro" id="IPR016039">
    <property type="entry name" value="Thiolase-like"/>
</dbReference>
<feature type="domain" description="Beta-ketoacyl-[acyl-carrier-protein] synthase III C-terminal" evidence="3">
    <location>
        <begin position="236"/>
        <end position="323"/>
    </location>
</feature>
<dbReference type="Pfam" id="PF08541">
    <property type="entry name" value="ACP_syn_III_C"/>
    <property type="match status" value="1"/>
</dbReference>
<dbReference type="InterPro" id="IPR013747">
    <property type="entry name" value="ACP_syn_III_C"/>
</dbReference>
<dbReference type="PANTHER" id="PTHR34069:SF2">
    <property type="entry name" value="BETA-KETOACYL-[ACYL-CARRIER-PROTEIN] SYNTHASE III"/>
    <property type="match status" value="1"/>
</dbReference>
<dbReference type="OrthoDB" id="9815506at2"/>
<name>A0A0G3M6X8_CHRGL</name>
<evidence type="ECO:0000313" key="6">
    <source>
        <dbReference type="Proteomes" id="UP000035213"/>
    </source>
</evidence>
<keyword evidence="1" id="KW-0808">Transferase</keyword>
<dbReference type="GO" id="GO:0044550">
    <property type="term" value="P:secondary metabolite biosynthetic process"/>
    <property type="evidence" value="ECO:0007669"/>
    <property type="project" value="TreeGrafter"/>
</dbReference>
<sequence length="324" mass="36704">MIKISKIEYYLPEQVLTNKDLEREFPEWSSERIKEKVGIAQRHVSSENETVLDLAIQSTEKIFKDYDRNAIDFILFCTQSPDYFLPTTACILQDKLGLRKNIGAMDFNLGCSGFVYGLAFAKGLIAAGIAKNILLVTSETYTKHIHPKDKGNRCIFGDASASVIIEKNEDVSDYQFCLGTDGSGAENLIVKKGAFRRDSEFNPNHEFDPENLYMNGPEIFNFTIENIPGLVKETMELNQLTMEDIDYFVFHQANSFMLNYLRRKIKIPAEKFYIDMENTGNTVSATIPIALKNMMDKKLLKKGDKILIAGFGVGYSWGATLLEF</sequence>
<keyword evidence="2" id="KW-0012">Acyltransferase</keyword>
<evidence type="ECO:0000313" key="5">
    <source>
        <dbReference type="EMBL" id="AKK72817.1"/>
    </source>
</evidence>
<dbReference type="Proteomes" id="UP000035213">
    <property type="component" value="Chromosome"/>
</dbReference>
<dbReference type="Pfam" id="PF08545">
    <property type="entry name" value="ACP_syn_III"/>
    <property type="match status" value="1"/>
</dbReference>
<evidence type="ECO:0000259" key="4">
    <source>
        <dbReference type="Pfam" id="PF08545"/>
    </source>
</evidence>
<evidence type="ECO:0000256" key="2">
    <source>
        <dbReference type="ARBA" id="ARBA00023315"/>
    </source>
</evidence>
<dbReference type="NCBIfam" id="NF006829">
    <property type="entry name" value="PRK09352.1"/>
    <property type="match status" value="1"/>
</dbReference>
<accession>A0A0G3M6X8</accession>
<organism evidence="5 6">
    <name type="scientific">Chryseobacterium gallinarum</name>
    <dbReference type="NCBI Taxonomy" id="1324352"/>
    <lineage>
        <taxon>Bacteria</taxon>
        <taxon>Pseudomonadati</taxon>
        <taxon>Bacteroidota</taxon>
        <taxon>Flavobacteriia</taxon>
        <taxon>Flavobacteriales</taxon>
        <taxon>Weeksellaceae</taxon>
        <taxon>Chryseobacterium group</taxon>
        <taxon>Chryseobacterium</taxon>
    </lineage>
</organism>
<gene>
    <name evidence="5" type="ORF">OK18_09440</name>
</gene>
<dbReference type="KEGG" id="cgn:OK18_09440"/>
<dbReference type="PATRIC" id="fig|1324352.5.peg.1978"/>
<protein>
    <submittedName>
        <fullName evidence="5">3-oxoacyl-ACP synthase</fullName>
    </submittedName>
</protein>